<reference evidence="2 3" key="1">
    <citation type="submission" date="2018-06" db="EMBL/GenBank/DDBJ databases">
        <title>Genomic Encyclopedia of Archaeal and Bacterial Type Strains, Phase II (KMG-II): from individual species to whole genera.</title>
        <authorList>
            <person name="Goeker M."/>
        </authorList>
    </citation>
    <scope>NUCLEOTIDE SEQUENCE [LARGE SCALE GENOMIC DNA]</scope>
    <source>
        <strain evidence="2 3">DSM 22011</strain>
    </source>
</reference>
<organism evidence="2 3">
    <name type="scientific">Salipiger aestuarii</name>
    <dbReference type="NCBI Taxonomy" id="568098"/>
    <lineage>
        <taxon>Bacteria</taxon>
        <taxon>Pseudomonadati</taxon>
        <taxon>Pseudomonadota</taxon>
        <taxon>Alphaproteobacteria</taxon>
        <taxon>Rhodobacterales</taxon>
        <taxon>Roseobacteraceae</taxon>
        <taxon>Salipiger</taxon>
    </lineage>
</organism>
<evidence type="ECO:0000313" key="3">
    <source>
        <dbReference type="Proteomes" id="UP000249165"/>
    </source>
</evidence>
<evidence type="ECO:0000313" key="2">
    <source>
        <dbReference type="EMBL" id="RAK16931.1"/>
    </source>
</evidence>
<dbReference type="AlphaFoldDB" id="A0A327Y8V6"/>
<evidence type="ECO:0000256" key="1">
    <source>
        <dbReference type="SAM" id="MobiDB-lite"/>
    </source>
</evidence>
<proteinExistence type="predicted"/>
<comment type="caution">
    <text evidence="2">The sequence shown here is derived from an EMBL/GenBank/DDBJ whole genome shotgun (WGS) entry which is preliminary data.</text>
</comment>
<keyword evidence="3" id="KW-1185">Reference proteome</keyword>
<feature type="region of interest" description="Disordered" evidence="1">
    <location>
        <begin position="1"/>
        <end position="35"/>
    </location>
</feature>
<gene>
    <name evidence="2" type="ORF">ATI53_101717</name>
</gene>
<protein>
    <submittedName>
        <fullName evidence="2">Uncharacterized protein</fullName>
    </submittedName>
</protein>
<dbReference type="Proteomes" id="UP000249165">
    <property type="component" value="Unassembled WGS sequence"/>
</dbReference>
<name>A0A327Y8V6_9RHOB</name>
<dbReference type="EMBL" id="QLMG01000017">
    <property type="protein sequence ID" value="RAK16931.1"/>
    <property type="molecule type" value="Genomic_DNA"/>
</dbReference>
<accession>A0A327Y8V6</accession>
<sequence>MVKSKGATPGAILSATPGATPRQRPVNGGATHTPYTPSVAPALGGWVHAANGGRHLVPMPPFLSGYETGGLTCAFALCGSGVAA</sequence>